<feature type="compositionally biased region" description="Pro residues" evidence="1">
    <location>
        <begin position="1"/>
        <end position="10"/>
    </location>
</feature>
<feature type="transmembrane region" description="Helical" evidence="2">
    <location>
        <begin position="197"/>
        <end position="218"/>
    </location>
</feature>
<proteinExistence type="predicted"/>
<keyword evidence="2" id="KW-0472">Membrane</keyword>
<reference evidence="4" key="1">
    <citation type="journal article" date="2014" name="Proc. Natl. Acad. Sci. U.S.A.">
        <title>Extensive sampling of basidiomycete genomes demonstrates inadequacy of the white-rot/brown-rot paradigm for wood decay fungi.</title>
        <authorList>
            <person name="Riley R."/>
            <person name="Salamov A.A."/>
            <person name="Brown D.W."/>
            <person name="Nagy L.G."/>
            <person name="Floudas D."/>
            <person name="Held B.W."/>
            <person name="Levasseur A."/>
            <person name="Lombard V."/>
            <person name="Morin E."/>
            <person name="Otillar R."/>
            <person name="Lindquist E.A."/>
            <person name="Sun H."/>
            <person name="LaButti K.M."/>
            <person name="Schmutz J."/>
            <person name="Jabbour D."/>
            <person name="Luo H."/>
            <person name="Baker S.E."/>
            <person name="Pisabarro A.G."/>
            <person name="Walton J.D."/>
            <person name="Blanchette R.A."/>
            <person name="Henrissat B."/>
            <person name="Martin F."/>
            <person name="Cullen D."/>
            <person name="Hibbett D.S."/>
            <person name="Grigoriev I.V."/>
        </authorList>
    </citation>
    <scope>NUCLEOTIDE SEQUENCE [LARGE SCALE GENOMIC DNA]</scope>
    <source>
        <strain evidence="4">MUCL 33604</strain>
    </source>
</reference>
<keyword evidence="2" id="KW-1133">Transmembrane helix</keyword>
<dbReference type="OrthoDB" id="3253189at2759"/>
<feature type="transmembrane region" description="Helical" evidence="2">
    <location>
        <begin position="272"/>
        <end position="295"/>
    </location>
</feature>
<feature type="transmembrane region" description="Helical" evidence="2">
    <location>
        <begin position="239"/>
        <end position="266"/>
    </location>
</feature>
<dbReference type="InParanoid" id="A0A067PLE2"/>
<feature type="transmembrane region" description="Helical" evidence="2">
    <location>
        <begin position="159"/>
        <end position="177"/>
    </location>
</feature>
<organism evidence="3 4">
    <name type="scientific">Jaapia argillacea MUCL 33604</name>
    <dbReference type="NCBI Taxonomy" id="933084"/>
    <lineage>
        <taxon>Eukaryota</taxon>
        <taxon>Fungi</taxon>
        <taxon>Dikarya</taxon>
        <taxon>Basidiomycota</taxon>
        <taxon>Agaricomycotina</taxon>
        <taxon>Agaricomycetes</taxon>
        <taxon>Agaricomycetidae</taxon>
        <taxon>Jaapiales</taxon>
        <taxon>Jaapiaceae</taxon>
        <taxon>Jaapia</taxon>
    </lineage>
</organism>
<protein>
    <submittedName>
        <fullName evidence="3">Uncharacterized protein</fullName>
    </submittedName>
</protein>
<keyword evidence="2" id="KW-0812">Transmembrane</keyword>
<feature type="compositionally biased region" description="Basic and acidic residues" evidence="1">
    <location>
        <begin position="45"/>
        <end position="54"/>
    </location>
</feature>
<evidence type="ECO:0000256" key="1">
    <source>
        <dbReference type="SAM" id="MobiDB-lite"/>
    </source>
</evidence>
<evidence type="ECO:0000313" key="4">
    <source>
        <dbReference type="Proteomes" id="UP000027265"/>
    </source>
</evidence>
<dbReference type="AlphaFoldDB" id="A0A067PLE2"/>
<name>A0A067PLE2_9AGAM</name>
<evidence type="ECO:0000313" key="3">
    <source>
        <dbReference type="EMBL" id="KDQ51842.1"/>
    </source>
</evidence>
<feature type="compositionally biased region" description="Polar residues" evidence="1">
    <location>
        <begin position="12"/>
        <end position="34"/>
    </location>
</feature>
<feature type="region of interest" description="Disordered" evidence="1">
    <location>
        <begin position="1"/>
        <end position="100"/>
    </location>
</feature>
<gene>
    <name evidence="3" type="ORF">JAAARDRAFT_198718</name>
</gene>
<evidence type="ECO:0000256" key="2">
    <source>
        <dbReference type="SAM" id="Phobius"/>
    </source>
</evidence>
<dbReference type="Proteomes" id="UP000027265">
    <property type="component" value="Unassembled WGS sequence"/>
</dbReference>
<keyword evidence="4" id="KW-1185">Reference proteome</keyword>
<dbReference type="EMBL" id="KL197744">
    <property type="protein sequence ID" value="KDQ51842.1"/>
    <property type="molecule type" value="Genomic_DNA"/>
</dbReference>
<feature type="compositionally biased region" description="Polar residues" evidence="1">
    <location>
        <begin position="72"/>
        <end position="83"/>
    </location>
</feature>
<sequence>MSSDQPPPPLARSQTRNASDGNMTHTPAASSQPNILVHTNARSRSTSERPRWPSDRALPPIPATPQYMGGRDTSNNTLVSSPVASGLSPRGSMSAREEGEKPVDDWVVRLPQGKLIRRFCRVACLLGMGTSSMDRLKEITAEGNEAHWKEFKDAMFNRVANVNVVSSLILATTAAFLTTTPPSPIAPWLNPMPYVTLLAAFCLGFVGVGCGTFLLFVLSDSRASSFRELAQTPWKFWAAMWLLASPSLFVGAAGCSGIVALCGAVWFGDSTFAKAGLTITCTLTGLTVFTFCAIVF</sequence>
<dbReference type="HOGENOM" id="CLU_940304_0_0_1"/>
<accession>A0A067PLE2</accession>